<sequence>MATQPPLLPAEDLAAFVRGRARPLPPLDDAAFAAAFDAFGEARLVLLGEATHGTREFYEARAAITRRLIDRHGFRIVAVEGDWPDVAELDRFIRNRGVWGQKDSFPNFPRWMWRNAEFVAFVHSLRAWNLERPMADRVELRGLDVYSLSQSRREVLDYLDRVDPQAAGEARRRYGCLTPYLDQPQRYGAAARMGAVDCKEAVVAQLVSLLRNRLDYSRQDGEDYLDAAQNARVVRSAEAYYRAMYRGSVESWNLRDSHMFDTLGHLLAGRGPRAKAVVWAHNSHLGDASATEMGAAGEFNLGQLCREAFDRDCVSIGFGADRGQVAAADDWGGPVRFKQVLPARDDSWERIFRQAGPSRSLTDWRADAALAQALGETRLERAIGVIYRPETERRSHYFDARLSAQFDAYVWFEETAAVTPLAGAPPEGAPDIYPFGL</sequence>
<dbReference type="PANTHER" id="PTHR31299">
    <property type="entry name" value="ESTERASE, PUTATIVE (AFU_ORTHOLOGUE AFUA_1G05850)-RELATED"/>
    <property type="match status" value="1"/>
</dbReference>
<dbReference type="Gene3D" id="3.40.1660.10">
    <property type="entry name" value="EreA-like (biosynthetic domain)"/>
    <property type="match status" value="1"/>
</dbReference>
<dbReference type="PIRSF" id="PIRSF036794">
    <property type="entry name" value="UCP_erythr_ester"/>
    <property type="match status" value="1"/>
</dbReference>
<evidence type="ECO:0000313" key="1">
    <source>
        <dbReference type="EMBL" id="AYG94953.1"/>
    </source>
</evidence>
<proteinExistence type="predicted"/>
<dbReference type="AlphaFoldDB" id="A0A494RIU3"/>
<dbReference type="InterPro" id="IPR007815">
    <property type="entry name" value="Emycin_Estase"/>
</dbReference>
<dbReference type="InterPro" id="IPR014622">
    <property type="entry name" value="UCP036794_erythomycin"/>
</dbReference>
<dbReference type="Gene3D" id="3.30.1870.10">
    <property type="entry name" value="EreA-like, domain 2"/>
    <property type="match status" value="1"/>
</dbReference>
<accession>A0A494RIU3</accession>
<name>A0A494RIU3_9CAUL</name>
<dbReference type="GO" id="GO:0046677">
    <property type="term" value="P:response to antibiotic"/>
    <property type="evidence" value="ECO:0007669"/>
    <property type="project" value="InterPro"/>
</dbReference>
<reference evidence="1 2" key="1">
    <citation type="submission" date="2018-10" db="EMBL/GenBank/DDBJ databases">
        <title>Complete genome sequence of Brevundimonas naejangsanensis BRV3.</title>
        <authorList>
            <person name="Berrios L."/>
            <person name="Ely B."/>
        </authorList>
    </citation>
    <scope>NUCLEOTIDE SEQUENCE [LARGE SCALE GENOMIC DNA]</scope>
    <source>
        <strain evidence="1 2">BRV3</strain>
    </source>
</reference>
<dbReference type="CDD" id="cd14728">
    <property type="entry name" value="Ere-like"/>
    <property type="match status" value="1"/>
</dbReference>
<dbReference type="InterPro" id="IPR052036">
    <property type="entry name" value="Hydrolase/PRTase-associated"/>
</dbReference>
<dbReference type="Proteomes" id="UP000276984">
    <property type="component" value="Chromosome"/>
</dbReference>
<evidence type="ECO:0000313" key="2">
    <source>
        <dbReference type="Proteomes" id="UP000276984"/>
    </source>
</evidence>
<dbReference type="EMBL" id="CP032707">
    <property type="protein sequence ID" value="AYG94953.1"/>
    <property type="molecule type" value="Genomic_DNA"/>
</dbReference>
<organism evidence="1 2">
    <name type="scientific">Brevundimonas naejangsanensis</name>
    <dbReference type="NCBI Taxonomy" id="588932"/>
    <lineage>
        <taxon>Bacteria</taxon>
        <taxon>Pseudomonadati</taxon>
        <taxon>Pseudomonadota</taxon>
        <taxon>Alphaproteobacteria</taxon>
        <taxon>Caulobacterales</taxon>
        <taxon>Caulobacteraceae</taxon>
        <taxon>Brevundimonas</taxon>
    </lineage>
</organism>
<dbReference type="Pfam" id="PF05139">
    <property type="entry name" value="Erythro_esteras"/>
    <property type="match status" value="1"/>
</dbReference>
<dbReference type="Gene3D" id="1.20.1440.30">
    <property type="entry name" value="Biosynthetic Protein domain"/>
    <property type="match status" value="1"/>
</dbReference>
<gene>
    <name evidence="1" type="ORF">D8I30_06975</name>
</gene>
<keyword evidence="2" id="KW-1185">Reference proteome</keyword>
<dbReference type="SUPFAM" id="SSF159501">
    <property type="entry name" value="EreA/ChaN-like"/>
    <property type="match status" value="1"/>
</dbReference>
<dbReference type="RefSeq" id="WP_121482101.1">
    <property type="nucleotide sequence ID" value="NZ_CP032707.1"/>
</dbReference>
<dbReference type="OrthoDB" id="9810066at2"/>
<dbReference type="PANTHER" id="PTHR31299:SF0">
    <property type="entry name" value="ESTERASE, PUTATIVE (AFU_ORTHOLOGUE AFUA_1G05850)-RELATED"/>
    <property type="match status" value="1"/>
</dbReference>
<protein>
    <submittedName>
        <fullName evidence="1">Erythromycin esterase family protein</fullName>
    </submittedName>
</protein>